<sequence>MLKNILKLEGAQQLSKTGQKSINGGKKQCRQALPYDPENPGSGGYACVEYGPQCAEAICRFPGIEL</sequence>
<accession>A0A2S1LMM4</accession>
<dbReference type="Proteomes" id="UP000244677">
    <property type="component" value="Chromosome"/>
</dbReference>
<keyword evidence="2" id="KW-1185">Reference proteome</keyword>
<dbReference type="OrthoDB" id="1274341at2"/>
<organism evidence="1 2">
    <name type="scientific">Flavobacterium kingsejongi</name>
    <dbReference type="NCBI Taxonomy" id="1678728"/>
    <lineage>
        <taxon>Bacteria</taxon>
        <taxon>Pseudomonadati</taxon>
        <taxon>Bacteroidota</taxon>
        <taxon>Flavobacteriia</taxon>
        <taxon>Flavobacteriales</taxon>
        <taxon>Flavobacteriaceae</taxon>
        <taxon>Flavobacterium</taxon>
    </lineage>
</organism>
<name>A0A2S1LMM4_9FLAO</name>
<dbReference type="EMBL" id="CP020919">
    <property type="protein sequence ID" value="AWG25000.1"/>
    <property type="molecule type" value="Genomic_DNA"/>
</dbReference>
<evidence type="ECO:0000313" key="1">
    <source>
        <dbReference type="EMBL" id="AWG25000.1"/>
    </source>
</evidence>
<protein>
    <submittedName>
        <fullName evidence="1">Uncharacterized protein</fullName>
    </submittedName>
</protein>
<evidence type="ECO:0000313" key="2">
    <source>
        <dbReference type="Proteomes" id="UP000244677"/>
    </source>
</evidence>
<dbReference type="RefSeq" id="WP_108736621.1">
    <property type="nucleotide sequence ID" value="NZ_CP020919.1"/>
</dbReference>
<proteinExistence type="predicted"/>
<dbReference type="AlphaFoldDB" id="A0A2S1LMM4"/>
<reference evidence="1 2" key="1">
    <citation type="submission" date="2017-04" db="EMBL/GenBank/DDBJ databases">
        <title>Complete genome sequence of Flavobacterium kingsejong AJ004.</title>
        <authorList>
            <person name="Lee P.C."/>
        </authorList>
    </citation>
    <scope>NUCLEOTIDE SEQUENCE [LARGE SCALE GENOMIC DNA]</scope>
    <source>
        <strain evidence="1 2">AJ004</strain>
    </source>
</reference>
<gene>
    <name evidence="1" type="ORF">FK004_07025</name>
</gene>
<dbReference type="KEGG" id="fki:FK004_07025"/>